<dbReference type="InterPro" id="IPR001769">
    <property type="entry name" value="Gingipain"/>
</dbReference>
<feature type="domain" description="Gingipain" evidence="2">
    <location>
        <begin position="413"/>
        <end position="783"/>
    </location>
</feature>
<organism evidence="3 4">
    <name type="scientific">Chitinophaga defluvii</name>
    <dbReference type="NCBI Taxonomy" id="3163343"/>
    <lineage>
        <taxon>Bacteria</taxon>
        <taxon>Pseudomonadati</taxon>
        <taxon>Bacteroidota</taxon>
        <taxon>Chitinophagia</taxon>
        <taxon>Chitinophagales</taxon>
        <taxon>Chitinophagaceae</taxon>
        <taxon>Chitinophaga</taxon>
    </lineage>
</organism>
<dbReference type="Proteomes" id="UP001549749">
    <property type="component" value="Unassembled WGS sequence"/>
</dbReference>
<dbReference type="InterPro" id="IPR029030">
    <property type="entry name" value="Caspase-like_dom_sf"/>
</dbReference>
<comment type="caution">
    <text evidence="3">The sequence shown here is derived from an EMBL/GenBank/DDBJ whole genome shotgun (WGS) entry which is preliminary data.</text>
</comment>
<dbReference type="Pfam" id="PF01364">
    <property type="entry name" value="Peptidase_C25"/>
    <property type="match status" value="1"/>
</dbReference>
<evidence type="ECO:0000313" key="3">
    <source>
        <dbReference type="EMBL" id="MET6998624.1"/>
    </source>
</evidence>
<proteinExistence type="predicted"/>
<sequence length="1143" mass="124415">MKLRSLIFFLYYFIVIPVWGRDSRMAVSDTTGRFAPQSVLANGTWYKIATAAPGIYKIDVPFLKSMGIPAGSLSSTSLQLYGNGGQMLPEDNAAFRYDDLQEIAIMVIDGGDGVLDGNDYVLFYAPGAHRWTYVPPTGQYRHEYNLYSDTAYYFLTVGDNGRRIPVESTIPSATTTVSTYDFHAFYEKDSINFLSSGKQWWGALFGNIPGGSIQRNFSFTLPAIPEGPVRLTARVAARGGSTSRFEWQMNGTRAGDLDLGPVNGNIFEAVATAAAGTFMATVHTANIDVGVNFVPGGNDARGWLDYLEIQARSPLVMPEEGAFFFRDAHSVTSGGYARFVLQNAAASTRIWDVTDVLSPVQVKTSTEETSSAFVRNCAQLREYIAFDEKRWLSPVFNGMVANQNLHGEAPAEMLIITIPAFLPAANKLAAYHRVHDGLEMKVALVPDIYNEFASGSPDPVAIRDYMKMHYTRSGGKLQYLLLLGAASFDYKNRVKENTSFVPSWQSQASLDPINSYVSDDFFGLLEATGDIEQPGNTHLMNIGIGRIPARDVAAADRAVAKIINYHTPAGFGTWRNEVTLVADDEDRNLHLADAEAVGEVIAGTGKALHIDKIYLDAYEAVAAPGGSRYPAVNTAINQQMQKGTLIWNYSGHGSNSRLAAEAVVDDNSLKAWNNEHKLPLLITATCDFVPFDNPAITSLGEKILLQEKGGAIALMSTTRAVFAASNKVMNVNYFRAALTPQANGTKPSLGMAIRAAKNATTLQNGDIINNRKFQLMGDPALTLAFPEYRVVTDSINGKAIGDDADTLKALGKYVIKGHIITAAGERLNNYNGTLYTTVYDKPAVKRTLGNKGDSYPADFAVEEHILFKGVQTVENGLFTITFVVPKDIDYRNGPGRISYYTANAAKDGSGFFDQVTVGGAVTAAPDDQQGPAIQAYLDDPFFRDGGITGENPVLIAVLADSSGINASGYGIGHDMVATLDNGAQYFILNDYFEASLNSYTRGVIRFPLPQLEAGPHILEVKAWDANNNSNSVKLHFTVVKANSLAIEEVSTYPNPFHDVTRVVFTHNQQGQELDIYMQIYNSSGQGVKTMRHTINATGSRFDGVLWNGTGDNGAKLSPGVYFYRITVKGNGNEKVWGGKLLLL</sequence>
<dbReference type="CDD" id="cd02258">
    <property type="entry name" value="Peptidase_C25_N"/>
    <property type="match status" value="1"/>
</dbReference>
<dbReference type="Gene3D" id="3.40.50.10390">
    <property type="entry name" value="Gingipain r, domain 1"/>
    <property type="match status" value="1"/>
</dbReference>
<name>A0ABV2T6H0_9BACT</name>
<dbReference type="InterPro" id="IPR026444">
    <property type="entry name" value="Secre_tail"/>
</dbReference>
<protein>
    <submittedName>
        <fullName evidence="3">Type IX secretion system sortase PorU</fullName>
    </submittedName>
</protein>
<gene>
    <name evidence="3" type="primary">porU</name>
    <name evidence="3" type="ORF">ABR189_14665</name>
</gene>
<dbReference type="RefSeq" id="WP_354661268.1">
    <property type="nucleotide sequence ID" value="NZ_JBEXAC010000002.1"/>
</dbReference>
<evidence type="ECO:0000313" key="4">
    <source>
        <dbReference type="Proteomes" id="UP001549749"/>
    </source>
</evidence>
<dbReference type="NCBIfam" id="TIGR04183">
    <property type="entry name" value="Por_Secre_tail"/>
    <property type="match status" value="1"/>
</dbReference>
<dbReference type="SUPFAM" id="SSF52129">
    <property type="entry name" value="Caspase-like"/>
    <property type="match status" value="1"/>
</dbReference>
<evidence type="ECO:0000256" key="1">
    <source>
        <dbReference type="ARBA" id="ARBA00022729"/>
    </source>
</evidence>
<accession>A0ABV2T6H0</accession>
<dbReference type="Gene3D" id="3.40.50.1460">
    <property type="match status" value="1"/>
</dbReference>
<keyword evidence="1" id="KW-0732">Signal</keyword>
<dbReference type="Gene3D" id="2.60.40.4070">
    <property type="match status" value="1"/>
</dbReference>
<evidence type="ECO:0000259" key="2">
    <source>
        <dbReference type="Pfam" id="PF01364"/>
    </source>
</evidence>
<keyword evidence="4" id="KW-1185">Reference proteome</keyword>
<reference evidence="3 4" key="1">
    <citation type="submission" date="2024-06" db="EMBL/GenBank/DDBJ databases">
        <title>Chitinophaga defluvii sp. nov., isolated from municipal sewage.</title>
        <authorList>
            <person name="Zhang L."/>
        </authorList>
    </citation>
    <scope>NUCLEOTIDE SEQUENCE [LARGE SCALE GENOMIC DNA]</scope>
    <source>
        <strain evidence="3 4">H8</strain>
    </source>
</reference>
<dbReference type="InterPro" id="IPR029031">
    <property type="entry name" value="Gingipain_N_sf"/>
</dbReference>
<dbReference type="EMBL" id="JBEXAC010000002">
    <property type="protein sequence ID" value="MET6998624.1"/>
    <property type="molecule type" value="Genomic_DNA"/>
</dbReference>
<dbReference type="NCBIfam" id="NF033707">
    <property type="entry name" value="T9SS_sortase"/>
    <property type="match status" value="1"/>
</dbReference>